<name>A0A1I7DSQ4_9HYPH</name>
<dbReference type="EMBL" id="FPBD01000010">
    <property type="protein sequence ID" value="SFU14747.1"/>
    <property type="molecule type" value="Genomic_DNA"/>
</dbReference>
<keyword evidence="6" id="KW-1185">Reference proteome</keyword>
<dbReference type="InterPro" id="IPR036390">
    <property type="entry name" value="WH_DNA-bd_sf"/>
</dbReference>
<dbReference type="PROSITE" id="PS00894">
    <property type="entry name" value="HTH_DEOR_1"/>
    <property type="match status" value="1"/>
</dbReference>
<dbReference type="AlphaFoldDB" id="A0A1I7DSQ4"/>
<dbReference type="PANTHER" id="PTHR30363">
    <property type="entry name" value="HTH-TYPE TRANSCRIPTIONAL REGULATOR SRLR-RELATED"/>
    <property type="match status" value="1"/>
</dbReference>
<dbReference type="GO" id="GO:0003677">
    <property type="term" value="F:DNA binding"/>
    <property type="evidence" value="ECO:0007669"/>
    <property type="project" value="UniProtKB-KW"/>
</dbReference>
<dbReference type="SMART" id="SM00420">
    <property type="entry name" value="HTH_DEOR"/>
    <property type="match status" value="1"/>
</dbReference>
<gene>
    <name evidence="5" type="ORF">SAMN05444141_11058</name>
</gene>
<dbReference type="Pfam" id="PF08220">
    <property type="entry name" value="HTH_DeoR"/>
    <property type="match status" value="1"/>
</dbReference>
<evidence type="ECO:0000313" key="6">
    <source>
        <dbReference type="Proteomes" id="UP000183371"/>
    </source>
</evidence>
<proteinExistence type="predicted"/>
<dbReference type="InterPro" id="IPR018356">
    <property type="entry name" value="Tscrpt_reg_HTH_DeoR_CS"/>
</dbReference>
<protein>
    <submittedName>
        <fullName evidence="5">Transcriptional regulator, DeoR family</fullName>
    </submittedName>
</protein>
<dbReference type="SUPFAM" id="SSF46785">
    <property type="entry name" value="Winged helix' DNA-binding domain"/>
    <property type="match status" value="1"/>
</dbReference>
<dbReference type="PANTHER" id="PTHR30363:SF19">
    <property type="entry name" value="HTH-TYPE TRANSCRIPTIONAL REPRESSOR CSQR"/>
    <property type="match status" value="1"/>
</dbReference>
<dbReference type="InterPro" id="IPR037171">
    <property type="entry name" value="NagB/RpiA_transferase-like"/>
</dbReference>
<dbReference type="GO" id="GO:0003700">
    <property type="term" value="F:DNA-binding transcription factor activity"/>
    <property type="evidence" value="ECO:0007669"/>
    <property type="project" value="InterPro"/>
</dbReference>
<evidence type="ECO:0000313" key="5">
    <source>
        <dbReference type="EMBL" id="SFU14747.1"/>
    </source>
</evidence>
<keyword evidence="3" id="KW-0804">Transcription</keyword>
<dbReference type="Pfam" id="PF00455">
    <property type="entry name" value="DeoRC"/>
    <property type="match status" value="1"/>
</dbReference>
<feature type="domain" description="HTH deoR-type" evidence="4">
    <location>
        <begin position="8"/>
        <end position="63"/>
    </location>
</feature>
<dbReference type="PRINTS" id="PR00037">
    <property type="entry name" value="HTHLACR"/>
</dbReference>
<dbReference type="Gene3D" id="3.40.50.1360">
    <property type="match status" value="1"/>
</dbReference>
<dbReference type="PROSITE" id="PS51000">
    <property type="entry name" value="HTH_DEOR_2"/>
    <property type="match status" value="1"/>
</dbReference>
<keyword evidence="1" id="KW-0805">Transcription regulation</keyword>
<dbReference type="InterPro" id="IPR001034">
    <property type="entry name" value="DeoR_HTH"/>
</dbReference>
<evidence type="ECO:0000256" key="3">
    <source>
        <dbReference type="ARBA" id="ARBA00023163"/>
    </source>
</evidence>
<dbReference type="SMART" id="SM01134">
    <property type="entry name" value="DeoRC"/>
    <property type="match status" value="1"/>
</dbReference>
<dbReference type="InterPro" id="IPR050313">
    <property type="entry name" value="Carb_Metab_HTH_regulators"/>
</dbReference>
<dbReference type="InterPro" id="IPR036388">
    <property type="entry name" value="WH-like_DNA-bd_sf"/>
</dbReference>
<dbReference type="InterPro" id="IPR014036">
    <property type="entry name" value="DeoR-like_C"/>
</dbReference>
<accession>A0A1I7DSQ4</accession>
<dbReference type="Proteomes" id="UP000183371">
    <property type="component" value="Unassembled WGS sequence"/>
</dbReference>
<sequence length="258" mass="28065">MVDTVIIGNPRHERLVNYVNEKGYASVEELASALDVSAQTIRRDIKRLAAQKLLIRHHGGAGRCSSVVNLDYEVRQVSETEEKEAIAEAIASSISDNSTVFVSIGSTTEIIANHLLKRSGLRVITNSLRVANVLYSKPDFDVMVPGGKLRSNNSGIIGTTALEFVKKFRVDYLITSLGSIDTDGTMLDYDFNEVAIVQAVMSTARNTFIAADATKFSTSAAVELGNIKDVTALFTDKEPPTDLVKILNSNNVQLNVVM</sequence>
<evidence type="ECO:0000259" key="4">
    <source>
        <dbReference type="PROSITE" id="PS51000"/>
    </source>
</evidence>
<evidence type="ECO:0000256" key="1">
    <source>
        <dbReference type="ARBA" id="ARBA00023015"/>
    </source>
</evidence>
<reference evidence="6" key="1">
    <citation type="submission" date="2016-10" db="EMBL/GenBank/DDBJ databases">
        <authorList>
            <person name="Varghese N."/>
            <person name="Submissions S."/>
        </authorList>
    </citation>
    <scope>NUCLEOTIDE SEQUENCE [LARGE SCALE GENOMIC DNA]</scope>
    <source>
        <strain evidence="6">DSM 17465</strain>
    </source>
</reference>
<evidence type="ECO:0000256" key="2">
    <source>
        <dbReference type="ARBA" id="ARBA00023125"/>
    </source>
</evidence>
<organism evidence="5 6">
    <name type="scientific">Pseudovibrio denitrificans</name>
    <dbReference type="NCBI Taxonomy" id="258256"/>
    <lineage>
        <taxon>Bacteria</taxon>
        <taxon>Pseudomonadati</taxon>
        <taxon>Pseudomonadota</taxon>
        <taxon>Alphaproteobacteria</taxon>
        <taxon>Hyphomicrobiales</taxon>
        <taxon>Stappiaceae</taxon>
        <taxon>Pseudovibrio</taxon>
    </lineage>
</organism>
<keyword evidence="2" id="KW-0238">DNA-binding</keyword>
<dbReference type="Gene3D" id="1.10.10.10">
    <property type="entry name" value="Winged helix-like DNA-binding domain superfamily/Winged helix DNA-binding domain"/>
    <property type="match status" value="1"/>
</dbReference>
<dbReference type="SUPFAM" id="SSF100950">
    <property type="entry name" value="NagB/RpiA/CoA transferase-like"/>
    <property type="match status" value="1"/>
</dbReference>
<dbReference type="RefSeq" id="WP_008547099.1">
    <property type="nucleotide sequence ID" value="NZ_FPBD01000010.1"/>
</dbReference>